<dbReference type="Pfam" id="PF06418">
    <property type="entry name" value="CTP_synth_N"/>
    <property type="match status" value="1"/>
</dbReference>
<evidence type="ECO:0000259" key="13">
    <source>
        <dbReference type="Pfam" id="PF06418"/>
    </source>
</evidence>
<feature type="binding site" evidence="11">
    <location>
        <begin position="188"/>
        <end position="193"/>
    </location>
    <ligand>
        <name>UTP</name>
        <dbReference type="ChEBI" id="CHEBI:46398"/>
    </ligand>
</feature>
<protein>
    <recommendedName>
        <fullName evidence="11">CTP synthase</fullName>
        <ecNumber evidence="11">6.3.4.2</ecNumber>
    </recommendedName>
    <alternativeName>
        <fullName evidence="11">Cytidine 5'-triphosphate synthase</fullName>
    </alternativeName>
    <alternativeName>
        <fullName evidence="11">Cytidine triphosphate synthetase</fullName>
        <shortName evidence="11">CTP synthetase</shortName>
        <shortName evidence="11">CTPS</shortName>
    </alternativeName>
    <alternativeName>
        <fullName evidence="11">UTP--ammonia ligase</fullName>
    </alternativeName>
</protein>
<feature type="active site" evidence="11">
    <location>
        <position position="511"/>
    </location>
</feature>
<dbReference type="InterPro" id="IPR017926">
    <property type="entry name" value="GATASE"/>
</dbReference>
<dbReference type="InterPro" id="IPR029062">
    <property type="entry name" value="Class_I_gatase-like"/>
</dbReference>
<evidence type="ECO:0000259" key="12">
    <source>
        <dbReference type="Pfam" id="PF00117"/>
    </source>
</evidence>
<dbReference type="HAMAP" id="MF_01227">
    <property type="entry name" value="PyrG"/>
    <property type="match status" value="1"/>
</dbReference>
<dbReference type="FunFam" id="3.40.50.300:FF:000009">
    <property type="entry name" value="CTP synthase"/>
    <property type="match status" value="1"/>
</dbReference>
<feature type="binding site" evidence="11">
    <location>
        <position position="464"/>
    </location>
    <ligand>
        <name>L-glutamine</name>
        <dbReference type="ChEBI" id="CHEBI:58359"/>
    </ligand>
</feature>
<dbReference type="EC" id="6.3.4.2" evidence="11"/>
<comment type="pathway">
    <text evidence="1 11">Pyrimidine metabolism; CTP biosynthesis via de novo pathway; CTP from UDP: step 2/2.</text>
</comment>
<dbReference type="Gene3D" id="3.40.50.880">
    <property type="match status" value="1"/>
</dbReference>
<dbReference type="PROSITE" id="PS51273">
    <property type="entry name" value="GATASE_TYPE_1"/>
    <property type="match status" value="1"/>
</dbReference>
<feature type="binding site" evidence="11">
    <location>
        <position position="407"/>
    </location>
    <ligand>
        <name>L-glutamine</name>
        <dbReference type="ChEBI" id="CHEBI:58359"/>
    </ligand>
</feature>
<feature type="binding site" evidence="11">
    <location>
        <position position="71"/>
    </location>
    <ligand>
        <name>ATP</name>
        <dbReference type="ChEBI" id="CHEBI:30616"/>
    </ligand>
</feature>
<name>A0A7J3I5S1_9CREN</name>
<dbReference type="NCBIfam" id="TIGR00337">
    <property type="entry name" value="PyrG"/>
    <property type="match status" value="1"/>
</dbReference>
<keyword evidence="4 11" id="KW-0479">Metal-binding</keyword>
<comment type="caution">
    <text evidence="14">The sequence shown here is derived from an EMBL/GenBank/DDBJ whole genome shotgun (WGS) entry which is preliminary data.</text>
</comment>
<dbReference type="InterPro" id="IPR004468">
    <property type="entry name" value="CTP_synthase"/>
</dbReference>
<dbReference type="InterPro" id="IPR033828">
    <property type="entry name" value="GATase1_CTP_Synthase"/>
</dbReference>
<sequence length="534" mass="59470">MVKYVFITGGVLSSVGKGVTTASVALLFQSMGYSVTIIKIDPYINVDAGTMNPYAHGEVFVTEDGGETDLDIGHYERFLNKNLSKKNNITTGQIYYSVIMKERKGEFLGATVQIIPHITNEIKNRIKEVVKENNVDIVFVEIGGTVGDIEGLPFLEAARQMRLEEGLNNTAFIHVALVPSLKVTGEQKTKPVQHSVQELRRIGIQPDIIVARCERPLTSEARAKIALFSNVPPEAVISNYDVSNIYEVPLILYEQGIHLILADRLRLPVLTVKIEHWIDFVEKVNKSSKTLEIAMIGKYTKLRDSYISIVEAIKHSSAHLGVKPIFKWIESTDIEDGKIKIGEELNGVKGALILPGFGKRGSEGKIKALEYLREHGIPTLGICFGFELMVIELARNVLGLREANSSELDSTTPHPVIDLLPSQQGVDLLGGTMRLGSKTIKLSKGSLVYDAYGVEYIAERHRHRYGVNNRYLESLEAVGFIASGISVEDFIVEYMELKQHKFYVGTQAHPEFKSRPLQPSPIYTYFLKQALNTI</sequence>
<keyword evidence="7 11" id="KW-0460">Magnesium</keyword>
<evidence type="ECO:0000256" key="1">
    <source>
        <dbReference type="ARBA" id="ARBA00005171"/>
    </source>
</evidence>
<dbReference type="FunFam" id="3.40.50.880:FF:000002">
    <property type="entry name" value="CTP synthase"/>
    <property type="match status" value="1"/>
</dbReference>
<dbReference type="AlphaFoldDB" id="A0A7J3I5S1"/>
<dbReference type="GO" id="GO:0019856">
    <property type="term" value="P:pyrimidine nucleobase biosynthetic process"/>
    <property type="evidence" value="ECO:0007669"/>
    <property type="project" value="TreeGrafter"/>
</dbReference>
<dbReference type="GO" id="GO:0005524">
    <property type="term" value="F:ATP binding"/>
    <property type="evidence" value="ECO:0007669"/>
    <property type="project" value="UniProtKB-KW"/>
</dbReference>
<feature type="binding site" evidence="11">
    <location>
        <position position="242"/>
    </location>
    <ligand>
        <name>ATP</name>
        <dbReference type="ChEBI" id="CHEBI:30616"/>
    </ligand>
</feature>
<dbReference type="Gene3D" id="3.40.50.300">
    <property type="entry name" value="P-loop containing nucleotide triphosphate hydrolases"/>
    <property type="match status" value="1"/>
</dbReference>
<feature type="binding site" evidence="11">
    <location>
        <position position="224"/>
    </location>
    <ligand>
        <name>UTP</name>
        <dbReference type="ChEBI" id="CHEBI:46398"/>
    </ligand>
</feature>
<feature type="binding site" evidence="11">
    <location>
        <position position="224"/>
    </location>
    <ligand>
        <name>CTP</name>
        <dbReference type="ChEBI" id="CHEBI:37563"/>
        <note>allosteric inhibitor</note>
    </ligand>
</feature>
<feature type="binding site" evidence="11">
    <location>
        <position position="71"/>
    </location>
    <ligand>
        <name>Mg(2+)</name>
        <dbReference type="ChEBI" id="CHEBI:18420"/>
    </ligand>
</feature>
<dbReference type="EMBL" id="DTAI01000026">
    <property type="protein sequence ID" value="HGN36078.1"/>
    <property type="molecule type" value="Genomic_DNA"/>
</dbReference>
<proteinExistence type="inferred from homology"/>
<evidence type="ECO:0000256" key="11">
    <source>
        <dbReference type="HAMAP-Rule" id="MF_01227"/>
    </source>
</evidence>
<gene>
    <name evidence="11" type="primary">pyrG</name>
    <name evidence="14" type="ORF">ENT87_00790</name>
</gene>
<feature type="binding site" evidence="11">
    <location>
        <position position="13"/>
    </location>
    <ligand>
        <name>UTP</name>
        <dbReference type="ChEBI" id="CHEBI:46398"/>
    </ligand>
</feature>
<feature type="binding site" evidence="11">
    <location>
        <begin position="148"/>
        <end position="150"/>
    </location>
    <ligand>
        <name>CTP</name>
        <dbReference type="ChEBI" id="CHEBI:37563"/>
        <note>allosteric inhibitor</note>
    </ligand>
</feature>
<dbReference type="SUPFAM" id="SSF52540">
    <property type="entry name" value="P-loop containing nucleoside triphosphate hydrolases"/>
    <property type="match status" value="1"/>
</dbReference>
<feature type="region of interest" description="Amidoligase domain" evidence="11">
    <location>
        <begin position="1"/>
        <end position="267"/>
    </location>
</feature>
<comment type="catalytic activity">
    <reaction evidence="11">
        <text>UTP + NH4(+) + ATP = CTP + ADP + phosphate + 2 H(+)</text>
        <dbReference type="Rhea" id="RHEA:16597"/>
        <dbReference type="ChEBI" id="CHEBI:15378"/>
        <dbReference type="ChEBI" id="CHEBI:28938"/>
        <dbReference type="ChEBI" id="CHEBI:30616"/>
        <dbReference type="ChEBI" id="CHEBI:37563"/>
        <dbReference type="ChEBI" id="CHEBI:43474"/>
        <dbReference type="ChEBI" id="CHEBI:46398"/>
        <dbReference type="ChEBI" id="CHEBI:456216"/>
    </reaction>
</comment>
<evidence type="ECO:0000256" key="6">
    <source>
        <dbReference type="ARBA" id="ARBA00022840"/>
    </source>
</evidence>
<evidence type="ECO:0000256" key="9">
    <source>
        <dbReference type="ARBA" id="ARBA00022975"/>
    </source>
</evidence>
<comment type="catalytic activity">
    <reaction evidence="10 11">
        <text>UTP + L-glutamine + ATP + H2O = CTP + L-glutamate + ADP + phosphate + 2 H(+)</text>
        <dbReference type="Rhea" id="RHEA:26426"/>
        <dbReference type="ChEBI" id="CHEBI:15377"/>
        <dbReference type="ChEBI" id="CHEBI:15378"/>
        <dbReference type="ChEBI" id="CHEBI:29985"/>
        <dbReference type="ChEBI" id="CHEBI:30616"/>
        <dbReference type="ChEBI" id="CHEBI:37563"/>
        <dbReference type="ChEBI" id="CHEBI:43474"/>
        <dbReference type="ChEBI" id="CHEBI:46398"/>
        <dbReference type="ChEBI" id="CHEBI:58359"/>
        <dbReference type="ChEBI" id="CHEBI:456216"/>
        <dbReference type="EC" id="6.3.4.2"/>
    </reaction>
</comment>
<comment type="miscellaneous">
    <text evidence="11">CTPSs have evolved a hybrid strategy for distinguishing between UTP and CTP. The overlapping regions of the product feedback inhibitory and substrate sites recognize a common feature in both compounds, the triphosphate moiety. To differentiate isosteric substrate and product pyrimidine rings, an additional pocket far from the expected kinase/ligase catalytic site, specifically recognizes the cytosine and ribose portions of the product inhibitor.</text>
</comment>
<dbReference type="GO" id="GO:0042802">
    <property type="term" value="F:identical protein binding"/>
    <property type="evidence" value="ECO:0007669"/>
    <property type="project" value="TreeGrafter"/>
</dbReference>
<comment type="function">
    <text evidence="11">Catalyzes the ATP-dependent amination of UTP to CTP with either L-glutamine or ammonia as the source of nitrogen. Regulates intracellular CTP levels through interactions with the four ribonucleotide triphosphates.</text>
</comment>
<feature type="binding site" evidence="11">
    <location>
        <begin position="188"/>
        <end position="193"/>
    </location>
    <ligand>
        <name>CTP</name>
        <dbReference type="ChEBI" id="CHEBI:37563"/>
        <note>allosteric inhibitor</note>
    </ligand>
</feature>
<dbReference type="PANTHER" id="PTHR11550:SF0">
    <property type="entry name" value="CTP SYNTHASE-RELATED"/>
    <property type="match status" value="1"/>
</dbReference>
<feature type="binding site" evidence="11">
    <location>
        <position position="356"/>
    </location>
    <ligand>
        <name>L-glutamine</name>
        <dbReference type="ChEBI" id="CHEBI:58359"/>
    </ligand>
</feature>
<feature type="domain" description="Glutamine amidotransferase" evidence="12">
    <location>
        <begin position="302"/>
        <end position="527"/>
    </location>
</feature>
<dbReference type="GO" id="GO:0003883">
    <property type="term" value="F:CTP synthase activity"/>
    <property type="evidence" value="ECO:0007669"/>
    <property type="project" value="UniProtKB-UniRule"/>
</dbReference>
<evidence type="ECO:0000256" key="10">
    <source>
        <dbReference type="ARBA" id="ARBA00047781"/>
    </source>
</evidence>
<keyword evidence="5 11" id="KW-0547">Nucleotide-binding</keyword>
<comment type="similarity">
    <text evidence="2 11">Belongs to the CTP synthase family.</text>
</comment>
<evidence type="ECO:0000256" key="3">
    <source>
        <dbReference type="ARBA" id="ARBA00022598"/>
    </source>
</evidence>
<dbReference type="UniPathway" id="UPA00159">
    <property type="reaction ID" value="UER00277"/>
</dbReference>
<comment type="catalytic activity">
    <reaction evidence="11">
        <text>L-glutamine + H2O = L-glutamate + NH4(+)</text>
        <dbReference type="Rhea" id="RHEA:15889"/>
        <dbReference type="ChEBI" id="CHEBI:15377"/>
        <dbReference type="ChEBI" id="CHEBI:28938"/>
        <dbReference type="ChEBI" id="CHEBI:29985"/>
        <dbReference type="ChEBI" id="CHEBI:58359"/>
    </reaction>
</comment>
<dbReference type="Pfam" id="PF00117">
    <property type="entry name" value="GATase"/>
    <property type="match status" value="1"/>
</dbReference>
<comment type="activity regulation">
    <text evidence="11">Allosterically activated by GTP, when glutamine is the substrate; GTP has no effect on the reaction when ammonia is the substrate. The allosteric effector GTP functions by stabilizing the protein conformation that binds the tetrahedral intermediate(s) formed during glutamine hydrolysis. Inhibited by the product CTP, via allosteric rather than competitive inhibition.</text>
</comment>
<keyword evidence="8 11" id="KW-0315">Glutamine amidotransferase</keyword>
<keyword evidence="9 11" id="KW-0665">Pyrimidine biosynthesis</keyword>
<evidence type="ECO:0000256" key="8">
    <source>
        <dbReference type="ARBA" id="ARBA00022962"/>
    </source>
</evidence>
<keyword evidence="3 11" id="KW-0436">Ligase</keyword>
<feature type="active site" description="Nucleophile; for glutamine hydrolysis" evidence="11">
    <location>
        <position position="383"/>
    </location>
</feature>
<feature type="active site" evidence="11">
    <location>
        <position position="509"/>
    </location>
</feature>
<dbReference type="CDD" id="cd03113">
    <property type="entry name" value="CTPS_N"/>
    <property type="match status" value="1"/>
</dbReference>
<comment type="subunit">
    <text evidence="11">Homotetramer.</text>
</comment>
<dbReference type="CDD" id="cd01746">
    <property type="entry name" value="GATase1_CTP_Synthase"/>
    <property type="match status" value="1"/>
</dbReference>
<accession>A0A7J3I5S1</accession>
<comment type="caution">
    <text evidence="11">Lacks conserved residue(s) required for the propagation of feature annotation.</text>
</comment>
<feature type="binding site" evidence="11">
    <location>
        <position position="141"/>
    </location>
    <ligand>
        <name>Mg(2+)</name>
        <dbReference type="ChEBI" id="CHEBI:18420"/>
    </ligand>
</feature>
<evidence type="ECO:0000256" key="4">
    <source>
        <dbReference type="ARBA" id="ARBA00022723"/>
    </source>
</evidence>
<dbReference type="InterPro" id="IPR017456">
    <property type="entry name" value="CTP_synthase_N"/>
</dbReference>
<dbReference type="GO" id="GO:0044210">
    <property type="term" value="P:'de novo' CTP biosynthetic process"/>
    <property type="evidence" value="ECO:0007669"/>
    <property type="project" value="UniProtKB-UniRule"/>
</dbReference>
<dbReference type="NCBIfam" id="NF003792">
    <property type="entry name" value="PRK05380.1"/>
    <property type="match status" value="1"/>
</dbReference>
<keyword evidence="6 11" id="KW-0067">ATP-binding</keyword>
<evidence type="ECO:0000256" key="2">
    <source>
        <dbReference type="ARBA" id="ARBA00007533"/>
    </source>
</evidence>
<evidence type="ECO:0000313" key="14">
    <source>
        <dbReference type="EMBL" id="HGN36078.1"/>
    </source>
</evidence>
<organism evidence="14">
    <name type="scientific">Ignisphaera aggregans</name>
    <dbReference type="NCBI Taxonomy" id="334771"/>
    <lineage>
        <taxon>Archaea</taxon>
        <taxon>Thermoproteota</taxon>
        <taxon>Thermoprotei</taxon>
        <taxon>Desulfurococcales</taxon>
        <taxon>Desulfurococcaceae</taxon>
        <taxon>Ignisphaera</taxon>
    </lineage>
</organism>
<reference evidence="14" key="1">
    <citation type="journal article" date="2020" name="mSystems">
        <title>Genome- and Community-Level Interaction Insights into Carbon Utilization and Element Cycling Functions of Hydrothermarchaeota in Hydrothermal Sediment.</title>
        <authorList>
            <person name="Zhou Z."/>
            <person name="Liu Y."/>
            <person name="Xu W."/>
            <person name="Pan J."/>
            <person name="Luo Z.H."/>
            <person name="Li M."/>
        </authorList>
    </citation>
    <scope>NUCLEOTIDE SEQUENCE [LARGE SCALE GENOMIC DNA]</scope>
    <source>
        <strain evidence="14">SpSt-618</strain>
    </source>
</reference>
<feature type="domain" description="CTP synthase N-terminal" evidence="13">
    <location>
        <begin position="3"/>
        <end position="267"/>
    </location>
</feature>
<evidence type="ECO:0000256" key="5">
    <source>
        <dbReference type="ARBA" id="ARBA00022741"/>
    </source>
</evidence>
<dbReference type="SUPFAM" id="SSF52317">
    <property type="entry name" value="Class I glutamine amidotransferase-like"/>
    <property type="match status" value="1"/>
</dbReference>
<dbReference type="PANTHER" id="PTHR11550">
    <property type="entry name" value="CTP SYNTHASE"/>
    <property type="match status" value="1"/>
</dbReference>
<dbReference type="InterPro" id="IPR027417">
    <property type="entry name" value="P-loop_NTPase"/>
</dbReference>
<feature type="binding site" evidence="11">
    <location>
        <position position="54"/>
    </location>
    <ligand>
        <name>L-glutamine</name>
        <dbReference type="ChEBI" id="CHEBI:58359"/>
    </ligand>
</feature>
<dbReference type="GO" id="GO:0046872">
    <property type="term" value="F:metal ion binding"/>
    <property type="evidence" value="ECO:0007669"/>
    <property type="project" value="UniProtKB-KW"/>
</dbReference>
<feature type="binding site" evidence="11">
    <location>
        <begin position="14"/>
        <end position="19"/>
    </location>
    <ligand>
        <name>ATP</name>
        <dbReference type="ChEBI" id="CHEBI:30616"/>
    </ligand>
</feature>
<feature type="binding site" evidence="11">
    <location>
        <position position="13"/>
    </location>
    <ligand>
        <name>CTP</name>
        <dbReference type="ChEBI" id="CHEBI:37563"/>
        <note>allosteric inhibitor</note>
    </ligand>
</feature>
<dbReference type="GO" id="GO:0097268">
    <property type="term" value="C:cytoophidium"/>
    <property type="evidence" value="ECO:0007669"/>
    <property type="project" value="UniProtKB-ARBA"/>
</dbReference>
<evidence type="ECO:0000256" key="7">
    <source>
        <dbReference type="ARBA" id="ARBA00022842"/>
    </source>
</evidence>